<dbReference type="Pfam" id="PF02452">
    <property type="entry name" value="PemK_toxin"/>
    <property type="match status" value="1"/>
</dbReference>
<dbReference type="OrthoDB" id="9808744at2"/>
<dbReference type="GO" id="GO:0006402">
    <property type="term" value="P:mRNA catabolic process"/>
    <property type="evidence" value="ECO:0007669"/>
    <property type="project" value="TreeGrafter"/>
</dbReference>
<dbReference type="GO" id="GO:0016075">
    <property type="term" value="P:rRNA catabolic process"/>
    <property type="evidence" value="ECO:0007669"/>
    <property type="project" value="TreeGrafter"/>
</dbReference>
<dbReference type="AlphaFoldDB" id="A0A286TZC5"/>
<dbReference type="PANTHER" id="PTHR33988">
    <property type="entry name" value="ENDORIBONUCLEASE MAZF-RELATED"/>
    <property type="match status" value="1"/>
</dbReference>
<dbReference type="GO" id="GO:0004521">
    <property type="term" value="F:RNA endonuclease activity"/>
    <property type="evidence" value="ECO:0007669"/>
    <property type="project" value="TreeGrafter"/>
</dbReference>
<dbReference type="InterPro" id="IPR003477">
    <property type="entry name" value="PemK-like"/>
</dbReference>
<name>A0A286TZC5_9BACT</name>
<sequence>MAVIKDFFRWNVYLANLDPTIGSEQGKTRPVVVISEDQINQLLPVVNVLPITSRKVDRKVYPNEALIPNGVGGLTKESIVLCYQIRTLDKKRLIEQLGTIDSVERQDKILDAMFFQLGIFR</sequence>
<dbReference type="Gene3D" id="2.30.30.110">
    <property type="match status" value="1"/>
</dbReference>
<accession>A0A286TZC5</accession>
<dbReference type="GO" id="GO:0003677">
    <property type="term" value="F:DNA binding"/>
    <property type="evidence" value="ECO:0007669"/>
    <property type="project" value="InterPro"/>
</dbReference>
<dbReference type="Proteomes" id="UP000218542">
    <property type="component" value="Unassembled WGS sequence"/>
</dbReference>
<dbReference type="EMBL" id="BAOS01000020">
    <property type="protein sequence ID" value="GAX61242.1"/>
    <property type="molecule type" value="Genomic_DNA"/>
</dbReference>
<dbReference type="SUPFAM" id="SSF50118">
    <property type="entry name" value="Cell growth inhibitor/plasmid maintenance toxic component"/>
    <property type="match status" value="1"/>
</dbReference>
<gene>
    <name evidence="1" type="ORF">SCALIN_C20_0019</name>
</gene>
<evidence type="ECO:0000313" key="2">
    <source>
        <dbReference type="Proteomes" id="UP000218542"/>
    </source>
</evidence>
<organism evidence="1 2">
    <name type="scientific">Candidatus Scalindua japonica</name>
    <dbReference type="NCBI Taxonomy" id="1284222"/>
    <lineage>
        <taxon>Bacteria</taxon>
        <taxon>Pseudomonadati</taxon>
        <taxon>Planctomycetota</taxon>
        <taxon>Candidatus Brocadiia</taxon>
        <taxon>Candidatus Brocadiales</taxon>
        <taxon>Candidatus Scalinduaceae</taxon>
        <taxon>Candidatus Scalindua</taxon>
    </lineage>
</organism>
<dbReference type="InterPro" id="IPR011067">
    <property type="entry name" value="Plasmid_toxin/cell-grow_inhib"/>
</dbReference>
<dbReference type="PANTHER" id="PTHR33988:SF2">
    <property type="entry name" value="ENDORIBONUCLEASE MAZF"/>
    <property type="match status" value="1"/>
</dbReference>
<comment type="caution">
    <text evidence="1">The sequence shown here is derived from an EMBL/GenBank/DDBJ whole genome shotgun (WGS) entry which is preliminary data.</text>
</comment>
<keyword evidence="2" id="KW-1185">Reference proteome</keyword>
<protein>
    <submittedName>
        <fullName evidence="1">Transcriptional modulator of MazE/toxin MazF</fullName>
    </submittedName>
</protein>
<proteinExistence type="predicted"/>
<dbReference type="RefSeq" id="WP_096894636.1">
    <property type="nucleotide sequence ID" value="NZ_BAOS01000020.1"/>
</dbReference>
<evidence type="ECO:0000313" key="1">
    <source>
        <dbReference type="EMBL" id="GAX61242.1"/>
    </source>
</evidence>
<reference evidence="2" key="1">
    <citation type="journal article" date="2017" name="Environ. Microbiol. Rep.">
        <title>Genetic Diversity of Marine Anaerobic Ammonium-Oxidizing Bacteria as Revealed by Genomic and Proteomic Analyses of 'Candidatus Scalindua japonica'.</title>
        <authorList>
            <person name="Oshiki M."/>
            <person name="Mizuto K."/>
            <person name="Kimura Z."/>
            <person name="Kindaichi T."/>
            <person name="Satoh H."/>
            <person name="Okabe S."/>
        </authorList>
    </citation>
    <scope>NUCLEOTIDE SEQUENCE [LARGE SCALE GENOMIC DNA]</scope>
    <source>
        <strain evidence="2">husup-a2</strain>
    </source>
</reference>